<dbReference type="PANTHER" id="PTHR43156">
    <property type="entry name" value="STAGE II SPORULATION PROTEIN E-RELATED"/>
    <property type="match status" value="1"/>
</dbReference>
<comment type="caution">
    <text evidence="4">The sequence shown here is derived from an EMBL/GenBank/DDBJ whole genome shotgun (WGS) entry which is preliminary data.</text>
</comment>
<evidence type="ECO:0000313" key="4">
    <source>
        <dbReference type="EMBL" id="MFK7161382.1"/>
    </source>
</evidence>
<feature type="transmembrane region" description="Helical" evidence="2">
    <location>
        <begin position="12"/>
        <end position="39"/>
    </location>
</feature>
<keyword evidence="5" id="KW-1185">Reference proteome</keyword>
<dbReference type="SMART" id="SM00331">
    <property type="entry name" value="PP2C_SIG"/>
    <property type="match status" value="1"/>
</dbReference>
<dbReference type="EMBL" id="JBANFI010000005">
    <property type="protein sequence ID" value="MFK7161382.1"/>
    <property type="molecule type" value="Genomic_DNA"/>
</dbReference>
<dbReference type="Gene3D" id="3.60.40.10">
    <property type="entry name" value="PPM-type phosphatase domain"/>
    <property type="match status" value="1"/>
</dbReference>
<protein>
    <submittedName>
        <fullName evidence="4">PP2C family protein-serine/threonine phosphatase</fullName>
        <ecNumber evidence="4">3.1.3.16</ecNumber>
    </submittedName>
</protein>
<evidence type="ECO:0000256" key="1">
    <source>
        <dbReference type="ARBA" id="ARBA00022801"/>
    </source>
</evidence>
<dbReference type="InterPro" id="IPR052016">
    <property type="entry name" value="Bact_Sigma-Reg"/>
</dbReference>
<dbReference type="EC" id="3.1.3.16" evidence="4"/>
<accession>A0ABW8Q193</accession>
<evidence type="ECO:0000313" key="5">
    <source>
        <dbReference type="Proteomes" id="UP001621714"/>
    </source>
</evidence>
<proteinExistence type="predicted"/>
<keyword evidence="1 4" id="KW-0378">Hydrolase</keyword>
<sequence>MILRLLQRTRSLRWLFLISIMLSSTLVFLGATGISSLLYERLLAEQALMLTQQLDPPQQLPVIEISAAVRLAYILTFVLLSCIVLALAAWLAHWLMNRLQQGLDRFQQKVAQIQSSRDLAHFNAQPETLSFKELEPAFASINQLTRQLDSILVDKKLLEKAINQVDQENEMAANILYGHLLVKSADPLTSVTYRIRSSTNFSGDLVLVKKSPSGQVFILLADATGHGLAATITIMPVMSVFDSMVSKGHQLPAIVSEMNKRLLQDLPDDRFVAATLIEINLQRGEMSVWNGAMPPSFYLNAQGQILHSFCSRNMALGILDPDVFNSSPERYPLPQKGYLLSYSDGLIEQPNQQEQLFGQQRLKDLLACTAGEHWIEAIFDEVAAHAQALELLDDVSVCQIDFAQLSREVPLLLRKSQLQSLHQDQEQPLSSPFEWKLRLQGEQLSRQTLPALCHDLLHNLGMGKELASRAYSCLLYFSQIVLDQLLLKLDPKLALVDYYQQKSAALKKLSAADFIELQLEGRLAPEAQLVIRIQASQGGRVRSLTPPLPLQPADQISPTEQGVLIQLSGNRPLHHSSAQPENAFTLE</sequence>
<dbReference type="InterPro" id="IPR036457">
    <property type="entry name" value="PPM-type-like_dom_sf"/>
</dbReference>
<feature type="transmembrane region" description="Helical" evidence="2">
    <location>
        <begin position="71"/>
        <end position="95"/>
    </location>
</feature>
<dbReference type="InterPro" id="IPR001932">
    <property type="entry name" value="PPM-type_phosphatase-like_dom"/>
</dbReference>
<evidence type="ECO:0000259" key="3">
    <source>
        <dbReference type="SMART" id="SM00331"/>
    </source>
</evidence>
<evidence type="ECO:0000256" key="2">
    <source>
        <dbReference type="SAM" id="Phobius"/>
    </source>
</evidence>
<name>A0ABW8Q193_9GAMM</name>
<dbReference type="GO" id="GO:0004722">
    <property type="term" value="F:protein serine/threonine phosphatase activity"/>
    <property type="evidence" value="ECO:0007669"/>
    <property type="project" value="UniProtKB-EC"/>
</dbReference>
<keyword evidence="2" id="KW-0812">Transmembrane</keyword>
<feature type="domain" description="PPM-type phosphatase" evidence="3">
    <location>
        <begin position="186"/>
        <end position="402"/>
    </location>
</feature>
<dbReference type="Pfam" id="PF07228">
    <property type="entry name" value="SpoIIE"/>
    <property type="match status" value="1"/>
</dbReference>
<dbReference type="PANTHER" id="PTHR43156:SF2">
    <property type="entry name" value="STAGE II SPORULATION PROTEIN E"/>
    <property type="match status" value="1"/>
</dbReference>
<dbReference type="RefSeq" id="WP_405340077.1">
    <property type="nucleotide sequence ID" value="NZ_JBANFI010000005.1"/>
</dbReference>
<reference evidence="4 5" key="1">
    <citation type="submission" date="2024-02" db="EMBL/GenBank/DDBJ databases">
        <title>Marinospirillum sp. MEB 164 isolated from Lonar lake sediment.</title>
        <authorList>
            <person name="Joshi A."/>
            <person name="Thite S."/>
        </authorList>
    </citation>
    <scope>NUCLEOTIDE SEQUENCE [LARGE SCALE GENOMIC DNA]</scope>
    <source>
        <strain evidence="4 5">MEB164</strain>
    </source>
</reference>
<gene>
    <name evidence="4" type="ORF">V6U78_10075</name>
</gene>
<keyword evidence="2" id="KW-1133">Transmembrane helix</keyword>
<dbReference type="Proteomes" id="UP001621714">
    <property type="component" value="Unassembled WGS sequence"/>
</dbReference>
<keyword evidence="2" id="KW-0472">Membrane</keyword>
<organism evidence="4 5">
    <name type="scientific">Marinospirillum alkalitolerans</name>
    <dbReference type="NCBI Taxonomy" id="3123374"/>
    <lineage>
        <taxon>Bacteria</taxon>
        <taxon>Pseudomonadati</taxon>
        <taxon>Pseudomonadota</taxon>
        <taxon>Gammaproteobacteria</taxon>
        <taxon>Oceanospirillales</taxon>
        <taxon>Oceanospirillaceae</taxon>
        <taxon>Marinospirillum</taxon>
    </lineage>
</organism>